<proteinExistence type="predicted"/>
<comment type="caution">
    <text evidence="1">The sequence shown here is derived from an EMBL/GenBank/DDBJ whole genome shotgun (WGS) entry which is preliminary data.</text>
</comment>
<protein>
    <submittedName>
        <fullName evidence="1">Uncharacterized protein</fullName>
    </submittedName>
</protein>
<reference evidence="1" key="1">
    <citation type="submission" date="2020-06" db="EMBL/GenBank/DDBJ databases">
        <title>Legume-microbial interactions unlock mineral nutrients during tropical forest succession.</title>
        <authorList>
            <person name="Epihov D.Z."/>
        </authorList>
    </citation>
    <scope>NUCLEOTIDE SEQUENCE [LARGE SCALE GENOMIC DNA]</scope>
    <source>
        <strain evidence="1">Pan2503</strain>
    </source>
</reference>
<sequence>MTTFSTNTTLDQSSNVNFQTWVNLVYNALVTQCGLTQTGDTGQMAVPCVTAAPNAGSQSAGFYIFRFNDTLQATLPIFFKLEFGSGAGGANYPGMAVTLGTGSNGSGTITSAGYSVQSGATGMSTTPRLPCGWGGSVQGQTTTNFPSRFCYNTTQGFCGVAMQIGQGGTANVGPMGFFIFRNVNATGAPVATGFQCVANFYNTAGPTQGGSSTGGYATIFNATTNTVFGSSGGATNPGVNAAGYNYWMNIPPYSVSGTIMNAGTAGQIFPVYQMDPAATTGPPNIGITNAMAIGCINDLAVNSTVTTTILGSTSLTYIQVGVPFGYTSLGAYSSQNLNIGILMLWQ</sequence>
<dbReference type="EMBL" id="JACDQQ010000474">
    <property type="protein sequence ID" value="MBA0084319.1"/>
    <property type="molecule type" value="Genomic_DNA"/>
</dbReference>
<keyword evidence="2" id="KW-1185">Reference proteome</keyword>
<name>A0A7V8NN11_9BACT</name>
<dbReference type="AlphaFoldDB" id="A0A7V8NN11"/>
<evidence type="ECO:0000313" key="2">
    <source>
        <dbReference type="Proteomes" id="UP000567293"/>
    </source>
</evidence>
<gene>
    <name evidence="1" type="ORF">HRJ53_04920</name>
</gene>
<accession>A0A7V8NN11</accession>
<organism evidence="1 2">
    <name type="scientific">Candidatus Acidiferrum panamense</name>
    <dbReference type="NCBI Taxonomy" id="2741543"/>
    <lineage>
        <taxon>Bacteria</taxon>
        <taxon>Pseudomonadati</taxon>
        <taxon>Acidobacteriota</taxon>
        <taxon>Terriglobia</taxon>
        <taxon>Candidatus Acidiferrales</taxon>
        <taxon>Candidatus Acidiferrum</taxon>
    </lineage>
</organism>
<dbReference type="Proteomes" id="UP000567293">
    <property type="component" value="Unassembled WGS sequence"/>
</dbReference>
<evidence type="ECO:0000313" key="1">
    <source>
        <dbReference type="EMBL" id="MBA0084319.1"/>
    </source>
</evidence>